<dbReference type="InterPro" id="IPR001466">
    <property type="entry name" value="Beta-lactam-related"/>
</dbReference>
<name>A0ABS9KN24_9BACT</name>
<keyword evidence="7" id="KW-1185">Reference proteome</keyword>
<keyword evidence="4" id="KW-0732">Signal</keyword>
<feature type="signal peptide" evidence="4">
    <location>
        <begin position="1"/>
        <end position="21"/>
    </location>
</feature>
<dbReference type="Pfam" id="PF00144">
    <property type="entry name" value="Beta-lactamase"/>
    <property type="match status" value="1"/>
</dbReference>
<comment type="caution">
    <text evidence="6">The sequence shown here is derived from an EMBL/GenBank/DDBJ whole genome shotgun (WGS) entry which is preliminary data.</text>
</comment>
<dbReference type="EMBL" id="JAKLTR010000003">
    <property type="protein sequence ID" value="MCG2613720.1"/>
    <property type="molecule type" value="Genomic_DNA"/>
</dbReference>
<dbReference type="SUPFAM" id="SSF56601">
    <property type="entry name" value="beta-lactamase/transpeptidase-like"/>
    <property type="match status" value="1"/>
</dbReference>
<evidence type="ECO:0000259" key="5">
    <source>
        <dbReference type="Pfam" id="PF00144"/>
    </source>
</evidence>
<evidence type="ECO:0000313" key="6">
    <source>
        <dbReference type="EMBL" id="MCG2613720.1"/>
    </source>
</evidence>
<dbReference type="Proteomes" id="UP001165367">
    <property type="component" value="Unassembled WGS sequence"/>
</dbReference>
<dbReference type="PANTHER" id="PTHR46825">
    <property type="entry name" value="D-ALANYL-D-ALANINE-CARBOXYPEPTIDASE/ENDOPEPTIDASE AMPH"/>
    <property type="match status" value="1"/>
</dbReference>
<evidence type="ECO:0000256" key="3">
    <source>
        <dbReference type="PROSITE-ProRule" id="PRU00339"/>
    </source>
</evidence>
<evidence type="ECO:0000256" key="1">
    <source>
        <dbReference type="ARBA" id="ARBA00004370"/>
    </source>
</evidence>
<dbReference type="InterPro" id="IPR012338">
    <property type="entry name" value="Beta-lactam/transpept-like"/>
</dbReference>
<evidence type="ECO:0000313" key="7">
    <source>
        <dbReference type="Proteomes" id="UP001165367"/>
    </source>
</evidence>
<proteinExistence type="predicted"/>
<evidence type="ECO:0000256" key="2">
    <source>
        <dbReference type="ARBA" id="ARBA00023136"/>
    </source>
</evidence>
<dbReference type="RefSeq" id="WP_237869390.1">
    <property type="nucleotide sequence ID" value="NZ_JAKLTR010000003.1"/>
</dbReference>
<reference evidence="6" key="1">
    <citation type="submission" date="2022-01" db="EMBL/GenBank/DDBJ databases">
        <authorList>
            <person name="Jo J.-H."/>
            <person name="Im W.-T."/>
        </authorList>
    </citation>
    <scope>NUCLEOTIDE SEQUENCE</scope>
    <source>
        <strain evidence="6">NA20</strain>
    </source>
</reference>
<dbReference type="PROSITE" id="PS50005">
    <property type="entry name" value="TPR"/>
    <property type="match status" value="1"/>
</dbReference>
<organism evidence="6 7">
    <name type="scientific">Terrimonas ginsenosidimutans</name>
    <dbReference type="NCBI Taxonomy" id="2908004"/>
    <lineage>
        <taxon>Bacteria</taxon>
        <taxon>Pseudomonadati</taxon>
        <taxon>Bacteroidota</taxon>
        <taxon>Chitinophagia</taxon>
        <taxon>Chitinophagales</taxon>
        <taxon>Chitinophagaceae</taxon>
        <taxon>Terrimonas</taxon>
    </lineage>
</organism>
<feature type="repeat" description="TPR" evidence="3">
    <location>
        <begin position="433"/>
        <end position="466"/>
    </location>
</feature>
<dbReference type="Gene3D" id="3.40.710.10">
    <property type="entry name" value="DD-peptidase/beta-lactamase superfamily"/>
    <property type="match status" value="1"/>
</dbReference>
<feature type="chain" id="PRO_5045407705" evidence="4">
    <location>
        <begin position="22"/>
        <end position="481"/>
    </location>
</feature>
<comment type="subcellular location">
    <subcellularLocation>
        <location evidence="1">Membrane</location>
    </subcellularLocation>
</comment>
<dbReference type="PANTHER" id="PTHR46825:SF11">
    <property type="entry name" value="PENICILLIN-BINDING PROTEIN 4"/>
    <property type="match status" value="1"/>
</dbReference>
<protein>
    <submittedName>
        <fullName evidence="6">Beta-lactamase family protein</fullName>
    </submittedName>
</protein>
<sequence length="481" mass="53755">MIRPFLICTLVMLFSASSLTAQTDKASINKISLELEKMAQHDHLSGVILVAKNNKILYQKAFGFANRADQVRNQLHTRFNMASMTKMFTGMAILQLAESGKLSIDHMVGRYLPDYPNKTIADSVTIHQLLTHTAGLGNFWEELDKVPKEKYLSVDDYLPLFASKPLAFKPGSRYAYSNAGYILLGKIIEQVSGQTYFDFVRDHILLPAGMLDTEAFELDNAQPRIATGYTMSPEKPGHWKNNNYVNVFKGGPAGGYYTTAEDLLRFSKAVLSNVLLNKHSTGLYLKGKVKYDRGYYAYGMSTDTLNGYGILGHTGGHFGIANEFFICPDLGYTVIIMTNGEVENYWDASNLIKSTLFGATTATDKYYFTKKVIREVSGNGEEAGYKLAVGKGPSDQLRESVIDRWAYHLLFDKKTQTAIALFRLNVKCFPGSSSALYSLAEGYRLTADKTNAIRIYEQYLLLEPDDAEAKEKLHSLMKSNN</sequence>
<evidence type="ECO:0000256" key="4">
    <source>
        <dbReference type="SAM" id="SignalP"/>
    </source>
</evidence>
<accession>A0ABS9KN24</accession>
<keyword evidence="3" id="KW-0802">TPR repeat</keyword>
<dbReference type="Gene3D" id="1.25.40.10">
    <property type="entry name" value="Tetratricopeptide repeat domain"/>
    <property type="match status" value="1"/>
</dbReference>
<dbReference type="InterPro" id="IPR050491">
    <property type="entry name" value="AmpC-like"/>
</dbReference>
<dbReference type="InterPro" id="IPR011990">
    <property type="entry name" value="TPR-like_helical_dom_sf"/>
</dbReference>
<feature type="domain" description="Beta-lactamase-related" evidence="5">
    <location>
        <begin position="35"/>
        <end position="343"/>
    </location>
</feature>
<dbReference type="SUPFAM" id="SSF48452">
    <property type="entry name" value="TPR-like"/>
    <property type="match status" value="1"/>
</dbReference>
<gene>
    <name evidence="6" type="ORF">LZZ85_05490</name>
</gene>
<dbReference type="InterPro" id="IPR019734">
    <property type="entry name" value="TPR_rpt"/>
</dbReference>
<keyword evidence="2" id="KW-0472">Membrane</keyword>